<protein>
    <recommendedName>
        <fullName evidence="1">N-acetyltransferase domain-containing protein</fullName>
    </recommendedName>
</protein>
<gene>
    <name evidence="2" type="ORF">LKACC16343_00894</name>
</gene>
<feature type="domain" description="N-acetyltransferase" evidence="1">
    <location>
        <begin position="10"/>
        <end position="166"/>
    </location>
</feature>
<reference evidence="2 3" key="1">
    <citation type="submission" date="2017-03" db="EMBL/GenBank/DDBJ databases">
        <title>Genome sequence of Lactobacillus bobalius KACC 16343.</title>
        <authorList>
            <person name="Chun J."/>
        </authorList>
    </citation>
    <scope>NUCLEOTIDE SEQUENCE [LARGE SCALE GENOMIC DNA]</scope>
    <source>
        <strain evidence="2 3">KACC 16343</strain>
    </source>
</reference>
<dbReference type="Proteomes" id="UP000196232">
    <property type="component" value="Unassembled WGS sequence"/>
</dbReference>
<dbReference type="Gene3D" id="3.40.630.30">
    <property type="match status" value="1"/>
</dbReference>
<sequence length="166" mass="18974">MDLADLSSKYKVRRLVTSDTEEILKLSLSNPIFYKYCPPVITRPVIRHDMTVVPPHKTRDDKYYIGFFDGDKLIAMLDLITKYPDEITAWVGLFMVDSQYQGKGIGTEIFSDIMSALKKSGFKQIELAYAKGNKQSEHFWEKNGFFKTGNEAEEPGYTAIVMGRLL</sequence>
<comment type="caution">
    <text evidence="2">The sequence shown here is derived from an EMBL/GenBank/DDBJ whole genome shotgun (WGS) entry which is preliminary data.</text>
</comment>
<evidence type="ECO:0000259" key="1">
    <source>
        <dbReference type="PROSITE" id="PS51186"/>
    </source>
</evidence>
<name>A0A202FE79_9LACO</name>
<evidence type="ECO:0000313" key="3">
    <source>
        <dbReference type="Proteomes" id="UP000196232"/>
    </source>
</evidence>
<dbReference type="CDD" id="cd04301">
    <property type="entry name" value="NAT_SF"/>
    <property type="match status" value="1"/>
</dbReference>
<evidence type="ECO:0000313" key="2">
    <source>
        <dbReference type="EMBL" id="OVE98732.1"/>
    </source>
</evidence>
<proteinExistence type="predicted"/>
<dbReference type="AlphaFoldDB" id="A0A202FE79"/>
<dbReference type="Pfam" id="PF00583">
    <property type="entry name" value="Acetyltransf_1"/>
    <property type="match status" value="1"/>
</dbReference>
<organism evidence="2 3">
    <name type="scientific">Companilactobacillus bobalius</name>
    <dbReference type="NCBI Taxonomy" id="2801451"/>
    <lineage>
        <taxon>Bacteria</taxon>
        <taxon>Bacillati</taxon>
        <taxon>Bacillota</taxon>
        <taxon>Bacilli</taxon>
        <taxon>Lactobacillales</taxon>
        <taxon>Lactobacillaceae</taxon>
        <taxon>Companilactobacillus</taxon>
    </lineage>
</organism>
<accession>A0A202FE79</accession>
<dbReference type="PROSITE" id="PS51186">
    <property type="entry name" value="GNAT"/>
    <property type="match status" value="1"/>
</dbReference>
<dbReference type="RefSeq" id="WP_056954433.1">
    <property type="nucleotide sequence ID" value="NZ_LNUA01000077.1"/>
</dbReference>
<dbReference type="GO" id="GO:0016747">
    <property type="term" value="F:acyltransferase activity, transferring groups other than amino-acyl groups"/>
    <property type="evidence" value="ECO:0007669"/>
    <property type="project" value="InterPro"/>
</dbReference>
<dbReference type="InterPro" id="IPR016181">
    <property type="entry name" value="Acyl_CoA_acyltransferase"/>
</dbReference>
<dbReference type="SUPFAM" id="SSF55729">
    <property type="entry name" value="Acyl-CoA N-acyltransferases (Nat)"/>
    <property type="match status" value="1"/>
</dbReference>
<dbReference type="EMBL" id="MYFM01000002">
    <property type="protein sequence ID" value="OVE98732.1"/>
    <property type="molecule type" value="Genomic_DNA"/>
</dbReference>
<dbReference type="InterPro" id="IPR000182">
    <property type="entry name" value="GNAT_dom"/>
</dbReference>